<protein>
    <submittedName>
        <fullName evidence="1">Uncharacterized protein</fullName>
    </submittedName>
</protein>
<accession>A0AAN9MXD3</accession>
<organism evidence="1 2">
    <name type="scientific">Canavalia gladiata</name>
    <name type="common">Sword bean</name>
    <name type="synonym">Dolichos gladiatus</name>
    <dbReference type="NCBI Taxonomy" id="3824"/>
    <lineage>
        <taxon>Eukaryota</taxon>
        <taxon>Viridiplantae</taxon>
        <taxon>Streptophyta</taxon>
        <taxon>Embryophyta</taxon>
        <taxon>Tracheophyta</taxon>
        <taxon>Spermatophyta</taxon>
        <taxon>Magnoliopsida</taxon>
        <taxon>eudicotyledons</taxon>
        <taxon>Gunneridae</taxon>
        <taxon>Pentapetalae</taxon>
        <taxon>rosids</taxon>
        <taxon>fabids</taxon>
        <taxon>Fabales</taxon>
        <taxon>Fabaceae</taxon>
        <taxon>Papilionoideae</taxon>
        <taxon>50 kb inversion clade</taxon>
        <taxon>NPAAA clade</taxon>
        <taxon>indigoferoid/millettioid clade</taxon>
        <taxon>Phaseoleae</taxon>
        <taxon>Canavalia</taxon>
    </lineage>
</organism>
<proteinExistence type="predicted"/>
<dbReference type="Proteomes" id="UP001367508">
    <property type="component" value="Unassembled WGS sequence"/>
</dbReference>
<evidence type="ECO:0000313" key="1">
    <source>
        <dbReference type="EMBL" id="KAK7360163.1"/>
    </source>
</evidence>
<sequence>MACTRLPVLESLGTESGVTRVIDFTETLAKCTCSIDILFTKDHNSSPRVQKQAPLMLLLDRWRCYKQFMALMGRPIQGDEDLRVLYLAQTPACACPTLFSIGSSSSGRNISDKKLSLAPSYVEPRVMIDACKRSYASSIVERSGRMAQP</sequence>
<evidence type="ECO:0000313" key="2">
    <source>
        <dbReference type="Proteomes" id="UP001367508"/>
    </source>
</evidence>
<comment type="caution">
    <text evidence="1">The sequence shown here is derived from an EMBL/GenBank/DDBJ whole genome shotgun (WGS) entry which is preliminary data.</text>
</comment>
<name>A0AAN9MXD3_CANGL</name>
<dbReference type="EMBL" id="JAYMYQ010000001">
    <property type="protein sequence ID" value="KAK7360163.1"/>
    <property type="molecule type" value="Genomic_DNA"/>
</dbReference>
<dbReference type="AlphaFoldDB" id="A0AAN9MXD3"/>
<keyword evidence="2" id="KW-1185">Reference proteome</keyword>
<reference evidence="1 2" key="1">
    <citation type="submission" date="2024-01" db="EMBL/GenBank/DDBJ databases">
        <title>The genomes of 5 underutilized Papilionoideae crops provide insights into root nodulation and disease resistanc.</title>
        <authorList>
            <person name="Jiang F."/>
        </authorList>
    </citation>
    <scope>NUCLEOTIDE SEQUENCE [LARGE SCALE GENOMIC DNA]</scope>
    <source>
        <strain evidence="1">LVBAO_FW01</strain>
        <tissue evidence="1">Leaves</tissue>
    </source>
</reference>
<gene>
    <name evidence="1" type="ORF">VNO77_02144</name>
</gene>